<feature type="compositionally biased region" description="Low complexity" evidence="1">
    <location>
        <begin position="377"/>
        <end position="390"/>
    </location>
</feature>
<evidence type="ECO:0000313" key="2">
    <source>
        <dbReference type="EMBL" id="CAK0895014.1"/>
    </source>
</evidence>
<evidence type="ECO:0000256" key="1">
    <source>
        <dbReference type="SAM" id="MobiDB-lite"/>
    </source>
</evidence>
<reference evidence="2" key="1">
    <citation type="submission" date="2023-10" db="EMBL/GenBank/DDBJ databases">
        <authorList>
            <person name="Chen Y."/>
            <person name="Shah S."/>
            <person name="Dougan E. K."/>
            <person name="Thang M."/>
            <person name="Chan C."/>
        </authorList>
    </citation>
    <scope>NUCLEOTIDE SEQUENCE [LARGE SCALE GENOMIC DNA]</scope>
</reference>
<dbReference type="Proteomes" id="UP001189429">
    <property type="component" value="Unassembled WGS sequence"/>
</dbReference>
<feature type="region of interest" description="Disordered" evidence="1">
    <location>
        <begin position="303"/>
        <end position="405"/>
    </location>
</feature>
<name>A0ABN9X845_9DINO</name>
<protein>
    <submittedName>
        <fullName evidence="2">Uncharacterized protein</fullName>
    </submittedName>
</protein>
<evidence type="ECO:0000313" key="3">
    <source>
        <dbReference type="Proteomes" id="UP001189429"/>
    </source>
</evidence>
<proteinExistence type="predicted"/>
<feature type="compositionally biased region" description="Gly residues" evidence="1">
    <location>
        <begin position="309"/>
        <end position="331"/>
    </location>
</feature>
<dbReference type="EMBL" id="CAUYUJ010019982">
    <property type="protein sequence ID" value="CAK0895014.1"/>
    <property type="molecule type" value="Genomic_DNA"/>
</dbReference>
<sequence>MPGGGHPPKKARSAVGPPPPPPKPRPTKRAPAGSKAKSPAPGTPAATSAASAAASAAGPVVGVIPAKRAPMRKGPVGDSCQCGLCKAMAKDIGRVGPKLQKKTAGTMEVAMGNKCEECFSLWVDALSHLEWDDLCELSQSDEEIKQSVITARKVFNEHEPPPNPVQEVAERTEHTIESRRSYIVLTESDLRKALGARRITKAATSSLYTAEVPKEDEDGWEMAYWFVNPMMPYRTVDVVSRTGVSRDHFAMDRTKQLRPNQGPVMSTHRTQLMHNGKGIMNIITKDKMGYLWKLEDFLQSRLGENTQGGTEGQAGGGGEGAAADGSTGGGASDDPADDDDVELVGCAAPLPAPLGQKGKALPPGGTPPKQAELLRRAGSGVAGSASCVGGPPRESASQFGGGMSEDGGAAPTAGFMEAGSAGSNTVEYWKSKIDLSLVMDGQVDGRTISACKKAAGRKMAADDQAARLDAQLLNNFIKLILMAQALQPATIQGIETSELAIYLGKMKDEKVKFPLGTSEKLLHMKIADQQQLGNLIGLFDALDPFTTSELASGFDPENPRLSDIEPPMGAKTRLLVHISVDAMLAPMLAKGMDSRAQVETYLKFCIDRFKDVDTLELDASAGACISECLDARQSAHALACLDLDPELEECAQRLKAAIAKTTGSPLTVVAAAVDSDTWYSQMLSDYIEYAPGLLKYHARVAELSSWADTFEAGAGTYDTLAEHIKEVSIMKAQLRPQSVNFLDGKVAAALAAQHARFAASVAGPDTMQRWSAVLAEASALLPHDRQVDEWQTQSAASLAKFDQASKIEAICMLCEVVLDVATRGPHASTLELVASKIQPLFNAVSGAFIECSALKDAEIATISECATALSESVAYEMTMANVGLLNMAGALHVLDLASKLTQLLGDRASQTFYVAHLQKTINMLDAWGMMTPLADMRTKDELVEGISAFAEFPAKLEALTQAASELAELSLTMPPAASYTADRIKAFYAESSDRLRSILSANLAGAIAVLVKVATCLADMAKGAQQGDGDQTIPWQESFKGKSWDEFLAHAEVTLLALNPKALESCIDETKKALQMYQAAAAVGGGEPDAQLVGKVQNTILNGHITKLSGVLCHKVKTIADLGPLRDAVQSEMLHFRRETGMKKEKELLHPVLLARAMQALKKT</sequence>
<keyword evidence="3" id="KW-1185">Reference proteome</keyword>
<gene>
    <name evidence="2" type="ORF">PCOR1329_LOCUS73898</name>
</gene>
<accession>A0ABN9X845</accession>
<feature type="compositionally biased region" description="Low complexity" evidence="1">
    <location>
        <begin position="29"/>
        <end position="50"/>
    </location>
</feature>
<organism evidence="2 3">
    <name type="scientific">Prorocentrum cordatum</name>
    <dbReference type="NCBI Taxonomy" id="2364126"/>
    <lineage>
        <taxon>Eukaryota</taxon>
        <taxon>Sar</taxon>
        <taxon>Alveolata</taxon>
        <taxon>Dinophyceae</taxon>
        <taxon>Prorocentrales</taxon>
        <taxon>Prorocentraceae</taxon>
        <taxon>Prorocentrum</taxon>
    </lineage>
</organism>
<comment type="caution">
    <text evidence="2">The sequence shown here is derived from an EMBL/GenBank/DDBJ whole genome shotgun (WGS) entry which is preliminary data.</text>
</comment>
<feature type="region of interest" description="Disordered" evidence="1">
    <location>
        <begin position="1"/>
        <end position="50"/>
    </location>
</feature>